<proteinExistence type="predicted"/>
<reference evidence="1 2" key="1">
    <citation type="submission" date="2018-09" db="EMBL/GenBank/DDBJ databases">
        <title>Genome sequencing of strain 6GH32-13.</title>
        <authorList>
            <person name="Weon H.-Y."/>
            <person name="Heo J."/>
            <person name="Kwon S.-W."/>
        </authorList>
    </citation>
    <scope>NUCLEOTIDE SEQUENCE [LARGE SCALE GENOMIC DNA]</scope>
    <source>
        <strain evidence="1 2">5GH32-13</strain>
    </source>
</reference>
<sequence>MKNKYLKGAHLSERKVRELLKLFCEDLTATQIANISGISRITVNAYFKLIRTHIARFCEEKNPLRYHNGNVAFLPMENGAHDTPESNGQAGKKSFYGIFKKEEHIFTDKMPCIETSWLYDWLKGRVEADEDLLKKHHLHVYNGIADFNNVRLLRLHAGMNGAARGRSHIDEIDLFWGMLKARLVKFRGLNGNTLYLHVKETEFRYNYRDADIFELLLDILHKQPLHYSKSVRQKAEG</sequence>
<dbReference type="OrthoDB" id="9783459at2"/>
<dbReference type="KEGG" id="pseg:D3H65_29405"/>
<evidence type="ECO:0000313" key="2">
    <source>
        <dbReference type="Proteomes" id="UP000263900"/>
    </source>
</evidence>
<organism evidence="1 2">
    <name type="scientific">Paraflavitalea soli</name>
    <dbReference type="NCBI Taxonomy" id="2315862"/>
    <lineage>
        <taxon>Bacteria</taxon>
        <taxon>Pseudomonadati</taxon>
        <taxon>Bacteroidota</taxon>
        <taxon>Chitinophagia</taxon>
        <taxon>Chitinophagales</taxon>
        <taxon>Chitinophagaceae</taxon>
        <taxon>Paraflavitalea</taxon>
    </lineage>
</organism>
<dbReference type="RefSeq" id="WP_119053729.1">
    <property type="nucleotide sequence ID" value="NZ_CP032157.1"/>
</dbReference>
<dbReference type="AlphaFoldDB" id="A0A3B7MXT8"/>
<evidence type="ECO:0008006" key="3">
    <source>
        <dbReference type="Google" id="ProtNLM"/>
    </source>
</evidence>
<gene>
    <name evidence="1" type="ORF">D3H65_29405</name>
</gene>
<name>A0A3B7MXT8_9BACT</name>
<protein>
    <recommendedName>
        <fullName evidence="3">IS1595 family transposase</fullName>
    </recommendedName>
</protein>
<keyword evidence="2" id="KW-1185">Reference proteome</keyword>
<dbReference type="EMBL" id="CP032157">
    <property type="protein sequence ID" value="AXY77856.1"/>
    <property type="molecule type" value="Genomic_DNA"/>
</dbReference>
<dbReference type="Proteomes" id="UP000263900">
    <property type="component" value="Chromosome"/>
</dbReference>
<accession>A0A3B7MXT8</accession>
<evidence type="ECO:0000313" key="1">
    <source>
        <dbReference type="EMBL" id="AXY77856.1"/>
    </source>
</evidence>